<organism evidence="1 2">
    <name type="scientific">Acaryochloris thomasi RCC1774</name>
    <dbReference type="NCBI Taxonomy" id="1764569"/>
    <lineage>
        <taxon>Bacteria</taxon>
        <taxon>Bacillati</taxon>
        <taxon>Cyanobacteriota</taxon>
        <taxon>Cyanophyceae</taxon>
        <taxon>Acaryochloridales</taxon>
        <taxon>Acaryochloridaceae</taxon>
        <taxon>Acaryochloris</taxon>
        <taxon>Acaryochloris thomasi</taxon>
    </lineage>
</organism>
<reference evidence="1 2" key="1">
    <citation type="journal article" date="2018" name="Sci. Rep.">
        <title>A novel species of the marine cyanobacterium Acaryochloris with a unique pigment content and lifestyle.</title>
        <authorList>
            <person name="Partensky F."/>
            <person name="Six C."/>
            <person name="Ratin M."/>
            <person name="Garczarek L."/>
            <person name="Vaulot D."/>
            <person name="Probert I."/>
            <person name="Calteau A."/>
            <person name="Gourvil P."/>
            <person name="Marie D."/>
            <person name="Grebert T."/>
            <person name="Bouchier C."/>
            <person name="Le Panse S."/>
            <person name="Gachenot M."/>
            <person name="Rodriguez F."/>
            <person name="Garrido J.L."/>
        </authorList>
    </citation>
    <scope>NUCLEOTIDE SEQUENCE [LARGE SCALE GENOMIC DNA]</scope>
    <source>
        <strain evidence="1 2">RCC1774</strain>
    </source>
</reference>
<sequence>MTQATPERLDRIEAMLERLVNVQSNHQETLDRLVEAQLAGDVLRGQIAQQTMQLKRAVDYLMSKDGESG</sequence>
<evidence type="ECO:0000313" key="1">
    <source>
        <dbReference type="EMBL" id="PZD70204.1"/>
    </source>
</evidence>
<comment type="caution">
    <text evidence="1">The sequence shown here is derived from an EMBL/GenBank/DDBJ whole genome shotgun (WGS) entry which is preliminary data.</text>
</comment>
<accession>A0A2W1JIW2</accession>
<gene>
    <name evidence="1" type="ORF">C1752_16668</name>
</gene>
<dbReference type="AlphaFoldDB" id="A0A2W1JIW2"/>
<protein>
    <submittedName>
        <fullName evidence="1">Uncharacterized protein</fullName>
    </submittedName>
</protein>
<dbReference type="Proteomes" id="UP000248857">
    <property type="component" value="Unassembled WGS sequence"/>
</dbReference>
<name>A0A2W1JIW2_9CYAN</name>
<keyword evidence="2" id="KW-1185">Reference proteome</keyword>
<proteinExistence type="predicted"/>
<dbReference type="RefSeq" id="WP_110989228.1">
    <property type="nucleotide sequence ID" value="NZ_CAWNWM010000050.1"/>
</dbReference>
<evidence type="ECO:0000313" key="2">
    <source>
        <dbReference type="Proteomes" id="UP000248857"/>
    </source>
</evidence>
<dbReference type="EMBL" id="PQWO01000050">
    <property type="protein sequence ID" value="PZD70204.1"/>
    <property type="molecule type" value="Genomic_DNA"/>
</dbReference>
<dbReference type="OrthoDB" id="574572at2"/>